<keyword evidence="3" id="KW-1185">Reference proteome</keyword>
<gene>
    <name evidence="2" type="ORF">GON03_03815</name>
</gene>
<reference evidence="2 3" key="1">
    <citation type="submission" date="2019-12" db="EMBL/GenBank/DDBJ databases">
        <authorList>
            <person name="Huq M.A."/>
        </authorList>
    </citation>
    <scope>NUCLEOTIDE SEQUENCE [LARGE SCALE GENOMIC DNA]</scope>
    <source>
        <strain evidence="2 3">MAH-18</strain>
    </source>
</reference>
<dbReference type="EMBL" id="WSEK01000004">
    <property type="protein sequence ID" value="MVQ48296.1"/>
    <property type="molecule type" value="Genomic_DNA"/>
</dbReference>
<dbReference type="AlphaFoldDB" id="A0A6L6XNZ2"/>
<evidence type="ECO:0000313" key="2">
    <source>
        <dbReference type="EMBL" id="MVQ48296.1"/>
    </source>
</evidence>
<evidence type="ECO:0000256" key="1">
    <source>
        <dbReference type="SAM" id="Phobius"/>
    </source>
</evidence>
<feature type="transmembrane region" description="Helical" evidence="1">
    <location>
        <begin position="56"/>
        <end position="74"/>
    </location>
</feature>
<keyword evidence="1" id="KW-1133">Transmembrane helix</keyword>
<sequence length="110" mass="12183">MQVPDDGRQPDWWHRDHPTFTALSGFFTGLAFVVVVPGLFIGLLNWLFADDTAEDLFPFVLVTLGVPIGLVIAPKTRRFGLYMLIGVVMTALVVLGVGGLVLWFMLTYQS</sequence>
<proteinExistence type="predicted"/>
<feature type="transmembrane region" description="Helical" evidence="1">
    <location>
        <begin position="20"/>
        <end position="44"/>
    </location>
</feature>
<accession>A0A6L6XNZ2</accession>
<dbReference type="Proteomes" id="UP000473525">
    <property type="component" value="Unassembled WGS sequence"/>
</dbReference>
<keyword evidence="1" id="KW-0812">Transmembrane</keyword>
<comment type="caution">
    <text evidence="2">The sequence shown here is derived from an EMBL/GenBank/DDBJ whole genome shotgun (WGS) entry which is preliminary data.</text>
</comment>
<organism evidence="2 3">
    <name type="scientific">Nocardioides agri</name>
    <dbReference type="NCBI Taxonomy" id="2682843"/>
    <lineage>
        <taxon>Bacteria</taxon>
        <taxon>Bacillati</taxon>
        <taxon>Actinomycetota</taxon>
        <taxon>Actinomycetes</taxon>
        <taxon>Propionibacteriales</taxon>
        <taxon>Nocardioidaceae</taxon>
        <taxon>Nocardioides</taxon>
    </lineage>
</organism>
<keyword evidence="1" id="KW-0472">Membrane</keyword>
<evidence type="ECO:0000313" key="3">
    <source>
        <dbReference type="Proteomes" id="UP000473525"/>
    </source>
</evidence>
<feature type="transmembrane region" description="Helical" evidence="1">
    <location>
        <begin position="81"/>
        <end position="106"/>
    </location>
</feature>
<protein>
    <submittedName>
        <fullName evidence="2">Uncharacterized protein</fullName>
    </submittedName>
</protein>
<name>A0A6L6XNZ2_9ACTN</name>